<dbReference type="PANTHER" id="PTHR21240">
    <property type="entry name" value="2-AMINO-3-CARBOXYLMUCONATE-6-SEMIALDEHYDE DECARBOXYLASE"/>
    <property type="match status" value="1"/>
</dbReference>
<gene>
    <name evidence="3" type="ORF">RM574_07025</name>
</gene>
<reference evidence="4" key="1">
    <citation type="submission" date="2023-07" db="EMBL/GenBank/DDBJ databases">
        <title>30 novel species of actinomycetes from the DSMZ collection.</title>
        <authorList>
            <person name="Nouioui I."/>
        </authorList>
    </citation>
    <scope>NUCLEOTIDE SEQUENCE [LARGE SCALE GENOMIC DNA]</scope>
    <source>
        <strain evidence="4">DSM 41982</strain>
    </source>
</reference>
<comment type="caution">
    <text evidence="3">The sequence shown here is derived from an EMBL/GenBank/DDBJ whole genome shotgun (WGS) entry which is preliminary data.</text>
</comment>
<dbReference type="Pfam" id="PF04909">
    <property type="entry name" value="Amidohydro_2"/>
    <property type="match status" value="1"/>
</dbReference>
<evidence type="ECO:0000256" key="1">
    <source>
        <dbReference type="ARBA" id="ARBA00023239"/>
    </source>
</evidence>
<dbReference type="AlphaFoldDB" id="A0ABD5E1L5"/>
<dbReference type="RefSeq" id="WP_093854950.1">
    <property type="nucleotide sequence ID" value="NZ_JAVRER010000008.1"/>
</dbReference>
<keyword evidence="1" id="KW-0456">Lyase</keyword>
<evidence type="ECO:0000313" key="3">
    <source>
        <dbReference type="EMBL" id="MDT0415244.1"/>
    </source>
</evidence>
<dbReference type="InterPro" id="IPR006680">
    <property type="entry name" value="Amidohydro-rel"/>
</dbReference>
<dbReference type="GO" id="GO:0016829">
    <property type="term" value="F:lyase activity"/>
    <property type="evidence" value="ECO:0007669"/>
    <property type="project" value="UniProtKB-KW"/>
</dbReference>
<feature type="domain" description="Amidohydrolase-related" evidence="2">
    <location>
        <begin position="53"/>
        <end position="331"/>
    </location>
</feature>
<evidence type="ECO:0000259" key="2">
    <source>
        <dbReference type="Pfam" id="PF04909"/>
    </source>
</evidence>
<dbReference type="InterPro" id="IPR032465">
    <property type="entry name" value="ACMSD"/>
</dbReference>
<organism evidence="3 4">
    <name type="scientific">Streptomyces evansiae</name>
    <dbReference type="NCBI Taxonomy" id="3075535"/>
    <lineage>
        <taxon>Bacteria</taxon>
        <taxon>Bacillati</taxon>
        <taxon>Actinomycetota</taxon>
        <taxon>Actinomycetes</taxon>
        <taxon>Kitasatosporales</taxon>
        <taxon>Streptomycetaceae</taxon>
        <taxon>Streptomyces</taxon>
    </lineage>
</organism>
<sequence>MKIIALEEHFSDPAVAKAGAARAQALSPGFAASYSPASGLPYSPSPEVLEDLAEKRLADMDAGGITMQVLSGLGAQTVPADIAPALVAGSNDKAAAAVRAHPDRFAAFAALPTAAPEAAVAELDRSVNELGFVGTLIMGRTEGEFLDAPRFEPILARAAALKVPVFLHPGVPPREITDSNYAAGLPTGIGTRLQTAAWGWHQETAVHFLHLVHSGVLDRYPDLQFILGHWGEMIPFYLDRVDEALPQRATGLDRSFHEYFRENVYLAPSGMWSQAQLRFCLETVPLERIVFAVDYPFIGNEGAVPFLEKAELPEADKRKIAHENAERLLGL</sequence>
<dbReference type="SUPFAM" id="SSF51556">
    <property type="entry name" value="Metallo-dependent hydrolases"/>
    <property type="match status" value="1"/>
</dbReference>
<name>A0ABD5E1L5_9ACTN</name>
<evidence type="ECO:0000313" key="4">
    <source>
        <dbReference type="Proteomes" id="UP001183607"/>
    </source>
</evidence>
<dbReference type="Gene3D" id="3.20.20.140">
    <property type="entry name" value="Metal-dependent hydrolases"/>
    <property type="match status" value="1"/>
</dbReference>
<accession>A0ABD5E1L5</accession>
<dbReference type="EMBL" id="JAVRER010000008">
    <property type="protein sequence ID" value="MDT0415244.1"/>
    <property type="molecule type" value="Genomic_DNA"/>
</dbReference>
<dbReference type="InterPro" id="IPR032466">
    <property type="entry name" value="Metal_Hydrolase"/>
</dbReference>
<proteinExistence type="predicted"/>
<dbReference type="PANTHER" id="PTHR21240:SF30">
    <property type="entry name" value="AMIDOHYDROLASE-RELATED DOMAIN-CONTAINING PROTEIN-RELATED"/>
    <property type="match status" value="1"/>
</dbReference>
<protein>
    <submittedName>
        <fullName evidence="3">Amidohydrolase family protein</fullName>
    </submittedName>
</protein>
<dbReference type="Proteomes" id="UP001183607">
    <property type="component" value="Unassembled WGS sequence"/>
</dbReference>